<keyword evidence="2" id="KW-1185">Reference proteome</keyword>
<dbReference type="EMBL" id="UZAU01000655">
    <property type="status" value="NOT_ANNOTATED_CDS"/>
    <property type="molecule type" value="Genomic_DNA"/>
</dbReference>
<evidence type="ECO:0000313" key="1">
    <source>
        <dbReference type="EnsemblPlants" id="cds.evm.model.07.1123"/>
    </source>
</evidence>
<name>A0A803Q1E4_CANSA</name>
<proteinExistence type="predicted"/>
<accession>A0A803Q1E4</accession>
<dbReference type="CDD" id="cd09272">
    <property type="entry name" value="RNase_HI_RT_Ty1"/>
    <property type="match status" value="1"/>
</dbReference>
<dbReference type="PANTHER" id="PTHR11439">
    <property type="entry name" value="GAG-POL-RELATED RETROTRANSPOSON"/>
    <property type="match status" value="1"/>
</dbReference>
<dbReference type="Proteomes" id="UP000596661">
    <property type="component" value="Chromosome 7"/>
</dbReference>
<dbReference type="OMA" id="DNCAYSD"/>
<reference evidence="1" key="2">
    <citation type="submission" date="2021-03" db="UniProtKB">
        <authorList>
            <consortium name="EnsemblPlants"/>
        </authorList>
    </citation>
    <scope>IDENTIFICATION</scope>
</reference>
<evidence type="ECO:0000313" key="2">
    <source>
        <dbReference type="Proteomes" id="UP000596661"/>
    </source>
</evidence>
<dbReference type="AlphaFoldDB" id="A0A803Q1E4"/>
<dbReference type="Gramene" id="evm.model.07.1123">
    <property type="protein sequence ID" value="cds.evm.model.07.1123"/>
    <property type="gene ID" value="evm.TU.07.1123"/>
</dbReference>
<protein>
    <recommendedName>
        <fullName evidence="3">Mitochondrial protein</fullName>
    </recommendedName>
</protein>
<dbReference type="EnsemblPlants" id="evm.model.07.1123">
    <property type="protein sequence ID" value="cds.evm.model.07.1123"/>
    <property type="gene ID" value="evm.TU.07.1123"/>
</dbReference>
<organism evidence="1 2">
    <name type="scientific">Cannabis sativa</name>
    <name type="common">Hemp</name>
    <name type="synonym">Marijuana</name>
    <dbReference type="NCBI Taxonomy" id="3483"/>
    <lineage>
        <taxon>Eukaryota</taxon>
        <taxon>Viridiplantae</taxon>
        <taxon>Streptophyta</taxon>
        <taxon>Embryophyta</taxon>
        <taxon>Tracheophyta</taxon>
        <taxon>Spermatophyta</taxon>
        <taxon>Magnoliopsida</taxon>
        <taxon>eudicotyledons</taxon>
        <taxon>Gunneridae</taxon>
        <taxon>Pentapetalae</taxon>
        <taxon>rosids</taxon>
        <taxon>fabids</taxon>
        <taxon>Rosales</taxon>
        <taxon>Cannabaceae</taxon>
        <taxon>Cannabis</taxon>
    </lineage>
</organism>
<dbReference type="PANTHER" id="PTHR11439:SF455">
    <property type="entry name" value="RLK (RECEPTOR-LIKE PROTEIN KINASE) 8, PUTATIVE-RELATED"/>
    <property type="match status" value="1"/>
</dbReference>
<sequence length="160" mass="18288">MKTRSQSGIYKPKAYLSTRHPLKESLFPAEPRFVQQALKDPKWFQSMQRTLGALQYLTLTRPDVAFIINKLSQFILAPTVTHCEACKRLLRYLKGTIADGLLLRPTASMDNCAYSDTDWASAVDDRKSTGDYVVFLRWNLVSWSAKKQHVVARLSTKSEF</sequence>
<evidence type="ECO:0008006" key="3">
    <source>
        <dbReference type="Google" id="ProtNLM"/>
    </source>
</evidence>
<reference evidence="1" key="1">
    <citation type="submission" date="2018-11" db="EMBL/GenBank/DDBJ databases">
        <authorList>
            <person name="Grassa J C."/>
        </authorList>
    </citation>
    <scope>NUCLEOTIDE SEQUENCE [LARGE SCALE GENOMIC DNA]</scope>
</reference>